<feature type="compositionally biased region" description="Basic and acidic residues" evidence="1">
    <location>
        <begin position="1226"/>
        <end position="1248"/>
    </location>
</feature>
<dbReference type="GeneTree" id="ENSGT00940000157762"/>
<feature type="compositionally biased region" description="Basic and acidic residues" evidence="1">
    <location>
        <begin position="794"/>
        <end position="808"/>
    </location>
</feature>
<dbReference type="GO" id="GO:0000785">
    <property type="term" value="C:chromatin"/>
    <property type="evidence" value="ECO:0007669"/>
    <property type="project" value="TreeGrafter"/>
</dbReference>
<feature type="compositionally biased region" description="Polar residues" evidence="1">
    <location>
        <begin position="1510"/>
        <end position="1531"/>
    </location>
</feature>
<dbReference type="Pfam" id="PF13878">
    <property type="entry name" value="zf-C2H2_3"/>
    <property type="match status" value="1"/>
</dbReference>
<feature type="compositionally biased region" description="Polar residues" evidence="1">
    <location>
        <begin position="1209"/>
        <end position="1225"/>
    </location>
</feature>
<feature type="region of interest" description="Disordered" evidence="1">
    <location>
        <begin position="2419"/>
        <end position="2805"/>
    </location>
</feature>
<feature type="region of interest" description="Disordered" evidence="1">
    <location>
        <begin position="1503"/>
        <end position="1577"/>
    </location>
</feature>
<feature type="compositionally biased region" description="Basic and acidic residues" evidence="1">
    <location>
        <begin position="84"/>
        <end position="97"/>
    </location>
</feature>
<feature type="region of interest" description="Disordered" evidence="1">
    <location>
        <begin position="210"/>
        <end position="233"/>
    </location>
</feature>
<feature type="compositionally biased region" description="Polar residues" evidence="1">
    <location>
        <begin position="2584"/>
        <end position="2600"/>
    </location>
</feature>
<organism evidence="3 4">
    <name type="scientific">Hippocampus comes</name>
    <name type="common">Tiger tail seahorse</name>
    <dbReference type="NCBI Taxonomy" id="109280"/>
    <lineage>
        <taxon>Eukaryota</taxon>
        <taxon>Metazoa</taxon>
        <taxon>Chordata</taxon>
        <taxon>Craniata</taxon>
        <taxon>Vertebrata</taxon>
        <taxon>Euteleostomi</taxon>
        <taxon>Actinopterygii</taxon>
        <taxon>Neopterygii</taxon>
        <taxon>Teleostei</taxon>
        <taxon>Neoteleostei</taxon>
        <taxon>Acanthomorphata</taxon>
        <taxon>Syngnathiaria</taxon>
        <taxon>Syngnathiformes</taxon>
        <taxon>Syngnathoidei</taxon>
        <taxon>Syngnathidae</taxon>
        <taxon>Hippocampus</taxon>
    </lineage>
</organism>
<feature type="compositionally biased region" description="Polar residues" evidence="1">
    <location>
        <begin position="33"/>
        <end position="51"/>
    </location>
</feature>
<reference evidence="3" key="2">
    <citation type="submission" date="2025-09" db="UniProtKB">
        <authorList>
            <consortium name="Ensembl"/>
        </authorList>
    </citation>
    <scope>IDENTIFICATION</scope>
</reference>
<feature type="region of interest" description="Disordered" evidence="1">
    <location>
        <begin position="252"/>
        <end position="274"/>
    </location>
</feature>
<feature type="compositionally biased region" description="Polar residues" evidence="1">
    <location>
        <begin position="1954"/>
        <end position="1971"/>
    </location>
</feature>
<dbReference type="Ensembl" id="ENSHCOT00000014015.1">
    <property type="protein sequence ID" value="ENSHCOP00000000297.1"/>
    <property type="gene ID" value="ENSHCOG00000001078.1"/>
</dbReference>
<feature type="compositionally biased region" description="Polar residues" evidence="1">
    <location>
        <begin position="675"/>
        <end position="688"/>
    </location>
</feature>
<feature type="compositionally biased region" description="Pro residues" evidence="1">
    <location>
        <begin position="2433"/>
        <end position="2446"/>
    </location>
</feature>
<dbReference type="GO" id="GO:0005634">
    <property type="term" value="C:nucleus"/>
    <property type="evidence" value="ECO:0007669"/>
    <property type="project" value="TreeGrafter"/>
</dbReference>
<dbReference type="Proteomes" id="UP000264820">
    <property type="component" value="Unplaced"/>
</dbReference>
<feature type="region of interest" description="Disordered" evidence="1">
    <location>
        <begin position="1206"/>
        <end position="1248"/>
    </location>
</feature>
<feature type="compositionally biased region" description="Polar residues" evidence="1">
    <location>
        <begin position="2694"/>
        <end position="2707"/>
    </location>
</feature>
<feature type="region of interest" description="Disordered" evidence="1">
    <location>
        <begin position="1303"/>
        <end position="1322"/>
    </location>
</feature>
<feature type="region of interest" description="Disordered" evidence="1">
    <location>
        <begin position="1780"/>
        <end position="1806"/>
    </location>
</feature>
<feature type="compositionally biased region" description="Basic and acidic residues" evidence="1">
    <location>
        <begin position="2210"/>
        <end position="2225"/>
    </location>
</feature>
<dbReference type="InterPro" id="IPR028005">
    <property type="entry name" value="AcTrfase_ESCO_Znf_dom"/>
</dbReference>
<accession>A0A3Q2XA96</accession>
<dbReference type="STRING" id="109280.ENSHCOP00000000297"/>
<sequence>MTAGDVLMRLNYVCGEDPLPPTTIGEEIVLESCNPQTSSEENRISKSNKSPDTLLPESDCDRNPGSQFKELLTSTSESQTKENPTVKDPDSNLDSHIEKVTPYYRNPSSEIEDGFTIAVESNSDRCTEENQGSLADENVASAEPDKKPVGQIELECRGTPTGLAESLSKEAEVVPEEVLLGNYIAESSVQEILIDPSDETVDTMESALNPTSHVKANLSGAESERNPDSPTEDISILKETVPTSQEVLIERLNANDQLKASRSPADDNRTERGQSGVMLIDLSILKEKVPTSQEVLVRSLDAQIEEMHIESPVQENLTVGCCSQPETEKYVSENQSLSTEPTPREVLVDQLTAVSQVKDFGETLKSRTEEINAISMVSDIKPVNLVEDNILASPSLSQETEEVFRDSFNAKRWVQEKQMESESQILPNSSEEKKEQLPNSRDGINKITEVLTPHCEVACEQNRTMEMPRDYVIVSQPQTDVEKSSEGRLNAASLQEEINKQPSQNVDDTANKDMMSGNSSSLEKENMCFEYSAPAINKMNTTASAVSENVQHPAYSSEIDPSNNNEQNNHSDMNLGIGGCLQNEDEMNENITEDSNISNAEMVRDANVQKSPEVSDHTTDVTQKVFLPENFKNSGIEEHITVTEKPEEAHKGDVNPNYHMYDCGSKINFDSVATTVSPPDHQIQSTEDLVNPPDESENQVVQAEIDVRPTVDTPSKAVLEENQEEAKILNALENRAEVSEDMEHEESLVQKHKTTLPSGTSSETQNLEGQMVETSHLERHETELPHELCQDATRNHSNEDATKNRKDASLLGSDPAGTDEKQEVAELALDVCEVQTGPDFTANDNKDSIQCVTEVEMVEEEEDEHMNIFLQNNEFSEIITSSSNAAVNQEEMDVPVAPDSVLIPASTEETQVQNADGVCVISEVQLKHVIPETAHTFNAVTSVVQGDGLAKLAAVGSGNPGLDHFALCESDHSSLEEEKRWQDEDTTAKTVSNHDSESAEVQVVVFAPAADTATIPTTSEEQSEAVTQSQAENQIVYEPISSPESNGDADTVIALEKQCLVSFKDISGMQDMEEHLSTNECMEVSHLQLENEAMATEEGAGGQRAVEMVKLPPSTTFPQTDADGEAATPLEMQNLASSGDMSITQNMEELSARMKACPLQLQNKTATEQPRDNQAAVEMEDVQRAATFSECDGDDATALEKEAWVSLQEAPSTQDKQDVTANESVDGSHLRLERDESEKEEQTDGKAAVEMEEQQTTIVLDNNLVGNKDGEAAVASEKQYLVSSEDIPITQDMKEHLSPNESIKDSHYHLDNTSATKEQPTDTQTALEMEDVQLATTVPERNADAATDLEKQDFVSLESAPSTQDRKDDMLAHESTEASHLGLGNDKRAKEQHTDSNATVEMEAQQTTTVPESNGDTTIDLEKCDLLSLEEVASSQVTAVILTNEGARASYYQLESDESLKEEQTVGNASVEMEIHLNAIVQENSSDRNKDGKVAVALENQELLSPEDLPSNQEMEQDLSPNESIETSPLQLENGKGSEKERTDIPAVVEMEEEQTTTNSETRQESNQARDVVSDLEKQDLLSSDMKGDLQLENEETAEEVQTNCQAAVEIGVQETATVPETSPHRNQDGGGAMVLMNQDLVSSEDVSSNQEMEDLSPNESIETSCLQLENEKAAEKELTDIHAVVEMEEEQTTPISETRPESNQARDVADVEKQDLLSSDMKGDLQLENEETAEEEQTNIQAVVEIGVQETATVPEISPQRNQDGGGAMLWLNQDLVSSEDVSSNQEMDDLSPNESTDTSHLQLENKKAAEKELTVIQAVVEMEEEQTTIISETSPESKQVGEVVAGVEKQDLVSSDMKSDLQLQNKETAEEEQTNCQAAVQIGVQETATVPETSPQRNRDEGGGVALDKQDFVPIGDLSSTQDMKDDLQLEKEETPSERLTKAAVEVMELQQTSTVPESSTPSAATINSPDDFARKDKSVSTECAVVAEVSEHHLQDDLPVKTPLAFPAADLPDDASEEYVILEPVPESKIHLDIVSQAAVASGLSDPCLVTQVDPKSTITAPNGPQQTCILKAEEPTPEVKVAAGTPSGEEAKGLCAPPSKELTEQLPSDNLLQPSSVMIETDNSQAQGKDIVATEDSGGDVALQELQILEDMEIGHEIVVVEVGNVENNDITIIDKVATQAPSPQKALERIENEDVSKTNNSSLKPDGDSKVLLEKPKKQEMNTQARTKARLAALAEQKAAAMKKTANRQQLNLLALCQEIAEDIATDSMLLKRIEEEKQAVAKGEAAKKENPSVSAHKVAPLDLKPQAEPESFSAQVPPVEEPPAVQPPTVESKLAVDPPKRRFFVSQVSVPLKAHEKKKLTRYQRLRQVELQREKMSWARMKKMKSDQANQMFSDMDWQASMFTPVQFTINATTTDPAPKASSSSLPSPPLSSKPASPKPEAPESQKSEAAKTEAPKVDASKTEPEGKTQPAKIETPPTELPKVEITRVTRQSSKAQTAKVTPPATPTPKVTRSSARRSLPAVPPPMPNGLKASKPQPVEYKPYKPRPRYSPDDFELDDDPLPVPPKRSGPLPRPGQLRSQSNPLAQSNATPQLASRAKLQPSTTPAGQIPGQSKPTISTSAQSKPTCSPAPQRHIAPTGQSNASATSAPAKSSPSDAVLQSKPDSAVTGSHQALSVLPQLKTAGPASAQTNLPVASNMSQMKPCGPPSDGVPGLAKTHQAEASTDKECKGTPASSSPTKSPPPSEESSNPPDLQQCEGKPAVADQCQKTDDTSKTAQVDHASETSDQDGAAKQPDVETLQREVKKLDEADKDDSQTSDDAGQKHFGAVACSVCGMLYSAANPEDESQHLLFHNQFISAVKYVGWKKERILGEFPDGKIILVLPDDPKYALKKVEEIREMVDNDLGFQQVGTKSPALTKTFLFITNDKKVAGCLIAEHINEVSPT</sequence>
<feature type="compositionally biased region" description="Polar residues" evidence="1">
    <location>
        <begin position="1556"/>
        <end position="1569"/>
    </location>
</feature>
<feature type="region of interest" description="Disordered" evidence="1">
    <location>
        <begin position="33"/>
        <end position="97"/>
    </location>
</feature>
<evidence type="ECO:0000259" key="2">
    <source>
        <dbReference type="Pfam" id="PF13878"/>
    </source>
</evidence>
<dbReference type="GO" id="GO:0061733">
    <property type="term" value="F:protein-lysine-acetyltransferase activity"/>
    <property type="evidence" value="ECO:0007669"/>
    <property type="project" value="TreeGrafter"/>
</dbReference>
<feature type="compositionally biased region" description="Polar residues" evidence="1">
    <location>
        <begin position="1311"/>
        <end position="1322"/>
    </location>
</feature>
<feature type="compositionally biased region" description="Polar residues" evidence="1">
    <location>
        <begin position="2607"/>
        <end position="2633"/>
    </location>
</feature>
<feature type="region of interest" description="Disordered" evidence="1">
    <location>
        <begin position="1687"/>
        <end position="1712"/>
    </location>
</feature>
<feature type="region of interest" description="Disordered" evidence="1">
    <location>
        <begin position="2186"/>
        <end position="2231"/>
    </location>
</feature>
<dbReference type="GO" id="GO:0007064">
    <property type="term" value="P:mitotic sister chromatid cohesion"/>
    <property type="evidence" value="ECO:0007669"/>
    <property type="project" value="TreeGrafter"/>
</dbReference>
<feature type="compositionally biased region" description="Low complexity" evidence="1">
    <location>
        <begin position="2504"/>
        <end position="2518"/>
    </location>
</feature>
<feature type="compositionally biased region" description="Polar residues" evidence="1">
    <location>
        <begin position="72"/>
        <end position="83"/>
    </location>
</feature>
<feature type="region of interest" description="Disordered" evidence="1">
    <location>
        <begin position="419"/>
        <end position="439"/>
    </location>
</feature>
<feature type="region of interest" description="Disordered" evidence="1">
    <location>
        <begin position="675"/>
        <end position="698"/>
    </location>
</feature>
<feature type="compositionally biased region" description="Pro residues" evidence="1">
    <location>
        <begin position="2568"/>
        <end position="2580"/>
    </location>
</feature>
<feature type="region of interest" description="Disordered" evidence="1">
    <location>
        <begin position="794"/>
        <end position="817"/>
    </location>
</feature>
<feature type="region of interest" description="Disordered" evidence="1">
    <location>
        <begin position="737"/>
        <end position="781"/>
    </location>
</feature>
<dbReference type="PANTHER" id="PTHR45884">
    <property type="entry name" value="N-ACETYLTRANSFERASE ECO"/>
    <property type="match status" value="1"/>
</dbReference>
<dbReference type="OMA" id="TNCQAAV"/>
<evidence type="ECO:0000313" key="3">
    <source>
        <dbReference type="Ensembl" id="ENSHCOP00000000297.1"/>
    </source>
</evidence>
<dbReference type="PANTHER" id="PTHR45884:SF1">
    <property type="entry name" value="N-ACETYLTRANSFERASE ESCO1"/>
    <property type="match status" value="1"/>
</dbReference>
<feature type="compositionally biased region" description="Basic and acidic residues" evidence="1">
    <location>
        <begin position="1364"/>
        <end position="1377"/>
    </location>
</feature>
<name>A0A3Q2XA96_HIPCM</name>
<feature type="region of interest" description="Disordered" evidence="1">
    <location>
        <begin position="2287"/>
        <end position="2337"/>
    </location>
</feature>
<feature type="domain" description="N-acetyltransferase ESCO zinc-finger" evidence="2">
    <location>
        <begin position="2826"/>
        <end position="2861"/>
    </location>
</feature>
<feature type="compositionally biased region" description="Low complexity" evidence="1">
    <location>
        <begin position="2423"/>
        <end position="2432"/>
    </location>
</feature>
<feature type="compositionally biased region" description="Basic and acidic residues" evidence="1">
    <location>
        <begin position="2191"/>
        <end position="2201"/>
    </location>
</feature>
<feature type="compositionally biased region" description="Polar residues" evidence="1">
    <location>
        <begin position="1888"/>
        <end position="1898"/>
    </location>
</feature>
<feature type="compositionally biased region" description="Basic and acidic residues" evidence="1">
    <location>
        <begin position="2287"/>
        <end position="2296"/>
    </location>
</feature>
<feature type="compositionally biased region" description="Low complexity" evidence="1">
    <location>
        <begin position="2648"/>
        <end position="2664"/>
    </location>
</feature>
<feature type="region of interest" description="Disordered" evidence="1">
    <location>
        <begin position="1888"/>
        <end position="1909"/>
    </location>
</feature>
<evidence type="ECO:0000313" key="4">
    <source>
        <dbReference type="Proteomes" id="UP000264820"/>
    </source>
</evidence>
<feature type="compositionally biased region" description="Polar residues" evidence="1">
    <location>
        <begin position="755"/>
        <end position="768"/>
    </location>
</feature>
<protein>
    <submittedName>
        <fullName evidence="3">VPS41 subunit of HOPS complex</fullName>
    </submittedName>
</protein>
<feature type="compositionally biased region" description="Basic and acidic residues" evidence="1">
    <location>
        <begin position="2447"/>
        <end position="2473"/>
    </location>
</feature>
<proteinExistence type="predicted"/>
<reference evidence="3" key="1">
    <citation type="submission" date="2025-08" db="UniProtKB">
        <authorList>
            <consortium name="Ensembl"/>
        </authorList>
    </citation>
    <scope>IDENTIFICATION</scope>
</reference>
<feature type="compositionally biased region" description="Polar residues" evidence="1">
    <location>
        <begin position="1794"/>
        <end position="1804"/>
    </location>
</feature>
<feature type="region of interest" description="Disordered" evidence="1">
    <location>
        <begin position="124"/>
        <end position="149"/>
    </location>
</feature>
<feature type="compositionally biased region" description="Basic and acidic residues" evidence="1">
    <location>
        <begin position="1385"/>
        <end position="1394"/>
    </location>
</feature>
<feature type="compositionally biased region" description="Polar residues" evidence="1">
    <location>
        <begin position="1693"/>
        <end position="1706"/>
    </location>
</feature>
<feature type="region of interest" description="Disordered" evidence="1">
    <location>
        <begin position="1954"/>
        <end position="1975"/>
    </location>
</feature>
<keyword evidence="4" id="KW-1185">Reference proteome</keyword>
<evidence type="ECO:0000256" key="1">
    <source>
        <dbReference type="SAM" id="MobiDB-lite"/>
    </source>
</evidence>
<feature type="region of interest" description="Disordered" evidence="1">
    <location>
        <begin position="1345"/>
        <end position="1397"/>
    </location>
</feature>